<gene>
    <name evidence="2" type="ORF">ACFP3T_10405</name>
</gene>
<dbReference type="InterPro" id="IPR000182">
    <property type="entry name" value="GNAT_dom"/>
</dbReference>
<protein>
    <submittedName>
        <fullName evidence="2">GNAT family N-acetyltransferase</fullName>
        <ecNumber evidence="2">2.3.-.-</ecNumber>
    </submittedName>
</protein>
<dbReference type="Gene3D" id="3.40.630.30">
    <property type="match status" value="1"/>
</dbReference>
<dbReference type="EC" id="2.3.-.-" evidence="2"/>
<dbReference type="GO" id="GO:0016746">
    <property type="term" value="F:acyltransferase activity"/>
    <property type="evidence" value="ECO:0007669"/>
    <property type="project" value="UniProtKB-KW"/>
</dbReference>
<organism evidence="2 3">
    <name type="scientific">Lactiplantibacillus dongliensis</name>
    <dbReference type="NCBI Taxonomy" id="2559919"/>
    <lineage>
        <taxon>Bacteria</taxon>
        <taxon>Bacillati</taxon>
        <taxon>Bacillota</taxon>
        <taxon>Bacilli</taxon>
        <taxon>Lactobacillales</taxon>
        <taxon>Lactobacillaceae</taxon>
        <taxon>Lactiplantibacillus</taxon>
    </lineage>
</organism>
<dbReference type="RefSeq" id="WP_137639119.1">
    <property type="nucleotide sequence ID" value="NZ_BJDK01000003.1"/>
</dbReference>
<keyword evidence="2" id="KW-0012">Acyltransferase</keyword>
<reference evidence="3" key="1">
    <citation type="journal article" date="2019" name="Int. J. Syst. Evol. Microbiol.">
        <title>The Global Catalogue of Microorganisms (GCM) 10K type strain sequencing project: providing services to taxonomists for standard genome sequencing and annotation.</title>
        <authorList>
            <consortium name="The Broad Institute Genomics Platform"/>
            <consortium name="The Broad Institute Genome Sequencing Center for Infectious Disease"/>
            <person name="Wu L."/>
            <person name="Ma J."/>
        </authorList>
    </citation>
    <scope>NUCLEOTIDE SEQUENCE [LARGE SCALE GENOMIC DNA]</scope>
    <source>
        <strain evidence="3">CCM 8932</strain>
    </source>
</reference>
<evidence type="ECO:0000313" key="3">
    <source>
        <dbReference type="Proteomes" id="UP001596253"/>
    </source>
</evidence>
<sequence>MPKFEKYHPILTPHYTFDWLTKARAKDVLAFYQQATPATETVPTMLTTADRINHTMRDIFHDQKLVWGISRRADDQFIGQAGFDPIDTDQQTATLQVHVIPAAHQPAALAELYTRLTDFGTQELGLTQLTVTLPVTDTIAAQVLTALQFRPTPATATDSITYQLP</sequence>
<dbReference type="Pfam" id="PF13302">
    <property type="entry name" value="Acetyltransf_3"/>
    <property type="match status" value="1"/>
</dbReference>
<comment type="caution">
    <text evidence="2">The sequence shown here is derived from an EMBL/GenBank/DDBJ whole genome shotgun (WGS) entry which is preliminary data.</text>
</comment>
<keyword evidence="2" id="KW-0808">Transferase</keyword>
<proteinExistence type="predicted"/>
<feature type="domain" description="N-acetyltransferase" evidence="1">
    <location>
        <begin position="20"/>
        <end position="149"/>
    </location>
</feature>
<dbReference type="InterPro" id="IPR016181">
    <property type="entry name" value="Acyl_CoA_acyltransferase"/>
</dbReference>
<dbReference type="SUPFAM" id="SSF55729">
    <property type="entry name" value="Acyl-CoA N-acyltransferases (Nat)"/>
    <property type="match status" value="1"/>
</dbReference>
<dbReference type="EMBL" id="JBHSSD010000042">
    <property type="protein sequence ID" value="MFC6165082.1"/>
    <property type="molecule type" value="Genomic_DNA"/>
</dbReference>
<accession>A0ABW1R8U4</accession>
<keyword evidence="3" id="KW-1185">Reference proteome</keyword>
<dbReference type="Proteomes" id="UP001596253">
    <property type="component" value="Unassembled WGS sequence"/>
</dbReference>
<evidence type="ECO:0000313" key="2">
    <source>
        <dbReference type="EMBL" id="MFC6165082.1"/>
    </source>
</evidence>
<name>A0ABW1R8U4_9LACO</name>
<evidence type="ECO:0000259" key="1">
    <source>
        <dbReference type="Pfam" id="PF13302"/>
    </source>
</evidence>